<evidence type="ECO:0000256" key="2">
    <source>
        <dbReference type="ARBA" id="ARBA00022980"/>
    </source>
</evidence>
<keyword evidence="8" id="KW-1185">Reference proteome</keyword>
<evidence type="ECO:0000313" key="8">
    <source>
        <dbReference type="Proteomes" id="UP001146120"/>
    </source>
</evidence>
<dbReference type="FunFam" id="3.40.50.300:FF:001508">
    <property type="entry name" value="Small GTP-binding protein Rab28, putative"/>
    <property type="match status" value="1"/>
</dbReference>
<feature type="compositionally biased region" description="Low complexity" evidence="6">
    <location>
        <begin position="19"/>
        <end position="30"/>
    </location>
</feature>
<evidence type="ECO:0000256" key="3">
    <source>
        <dbReference type="ARBA" id="ARBA00023274"/>
    </source>
</evidence>
<dbReference type="PROSITE" id="PS51421">
    <property type="entry name" value="RAS"/>
    <property type="match status" value="1"/>
</dbReference>
<reference evidence="7" key="1">
    <citation type="submission" date="2022-11" db="EMBL/GenBank/DDBJ databases">
        <authorList>
            <person name="Morgan W.R."/>
            <person name="Tartar A."/>
        </authorList>
    </citation>
    <scope>NUCLEOTIDE SEQUENCE</scope>
    <source>
        <strain evidence="7">ARSEF 373</strain>
    </source>
</reference>
<dbReference type="InterPro" id="IPR038526">
    <property type="entry name" value="Ribosomal_eL22_sf"/>
</dbReference>
<dbReference type="FunFam" id="3.30.1360.210:FF:000001">
    <property type="entry name" value="60S ribosomal protein L22 1"/>
    <property type="match status" value="1"/>
</dbReference>
<dbReference type="GO" id="GO:1990904">
    <property type="term" value="C:ribonucleoprotein complex"/>
    <property type="evidence" value="ECO:0007669"/>
    <property type="project" value="UniProtKB-KW"/>
</dbReference>
<dbReference type="Gene3D" id="3.30.1360.210">
    <property type="match status" value="1"/>
</dbReference>
<evidence type="ECO:0000313" key="7">
    <source>
        <dbReference type="EMBL" id="DBA03690.1"/>
    </source>
</evidence>
<protein>
    <recommendedName>
        <fullName evidence="4">Large ribosomal subunit protein eL22</fullName>
    </recommendedName>
    <alternativeName>
        <fullName evidence="5">60S ribosomal protein L22</fullName>
    </alternativeName>
</protein>
<dbReference type="GO" id="GO:0005737">
    <property type="term" value="C:cytoplasm"/>
    <property type="evidence" value="ECO:0007669"/>
    <property type="project" value="UniProtKB-ARBA"/>
</dbReference>
<dbReference type="SMART" id="SM00175">
    <property type="entry name" value="RAB"/>
    <property type="match status" value="1"/>
</dbReference>
<dbReference type="Proteomes" id="UP001146120">
    <property type="component" value="Unassembled WGS sequence"/>
</dbReference>
<name>A0AAV2ZCI7_9STRA</name>
<dbReference type="SUPFAM" id="SSF52540">
    <property type="entry name" value="P-loop containing nucleoside triphosphate hydrolases"/>
    <property type="match status" value="1"/>
</dbReference>
<reference evidence="7" key="2">
    <citation type="journal article" date="2023" name="Microbiol Resour">
        <title>Decontamination and Annotation of the Draft Genome Sequence of the Oomycete Lagenidium giganteum ARSEF 373.</title>
        <authorList>
            <person name="Morgan W.R."/>
            <person name="Tartar A."/>
        </authorList>
    </citation>
    <scope>NUCLEOTIDE SEQUENCE</scope>
    <source>
        <strain evidence="7">ARSEF 373</strain>
    </source>
</reference>
<dbReference type="GO" id="GO:0005525">
    <property type="term" value="F:GTP binding"/>
    <property type="evidence" value="ECO:0007669"/>
    <property type="project" value="InterPro"/>
</dbReference>
<comment type="caution">
    <text evidence="7">The sequence shown here is derived from an EMBL/GenBank/DDBJ whole genome shotgun (WGS) entry which is preliminary data.</text>
</comment>
<dbReference type="NCBIfam" id="TIGR00231">
    <property type="entry name" value="small_GTP"/>
    <property type="match status" value="1"/>
</dbReference>
<keyword evidence="2" id="KW-0689">Ribosomal protein</keyword>
<dbReference type="GO" id="GO:0005840">
    <property type="term" value="C:ribosome"/>
    <property type="evidence" value="ECO:0007669"/>
    <property type="project" value="UniProtKB-KW"/>
</dbReference>
<dbReference type="GO" id="GO:0003735">
    <property type="term" value="F:structural constituent of ribosome"/>
    <property type="evidence" value="ECO:0007669"/>
    <property type="project" value="InterPro"/>
</dbReference>
<dbReference type="SMART" id="SM00174">
    <property type="entry name" value="RHO"/>
    <property type="match status" value="1"/>
</dbReference>
<dbReference type="GO" id="GO:0003924">
    <property type="term" value="F:GTPase activity"/>
    <property type="evidence" value="ECO:0007669"/>
    <property type="project" value="InterPro"/>
</dbReference>
<sequence length="339" mass="38064">MHSLKCGNISKGCGRARGSASTPTATAAMSKETDSEHEQQQLQYKVIILGDGAVGKTSIAMRHTEDNFSNMYKQTIGLDFFLKRLILPGDAQVTLQIWDIGGQSIGGKMLKNYIFGAQAVLLVYDITNYESFQNLEDWYRLVRRTFEDDRMPYVALVGNKTDLTHLRAVKAAKHKQFAEENDLKSFFVSAKTGDQVNATFRQVAADLGGIVLDNSAIITKGTKKVGKKQVLKFTIDCTIPVDDHVLDPASFEKFLHDRIKVNGKTGVLGDAVKISRDKTKLHIVAVAPFSKRYLKYLTKKYLKKQQLRDYLHVIASDKNTYELRYFNIHDAGNDDADEE</sequence>
<gene>
    <name evidence="7" type="ORF">N0F65_004107</name>
</gene>
<dbReference type="InterPro" id="IPR027417">
    <property type="entry name" value="P-loop_NTPase"/>
</dbReference>
<dbReference type="SMART" id="SM00176">
    <property type="entry name" value="RAN"/>
    <property type="match status" value="1"/>
</dbReference>
<feature type="region of interest" description="Disordered" evidence="6">
    <location>
        <begin position="1"/>
        <end position="34"/>
    </location>
</feature>
<dbReference type="Pfam" id="PF01776">
    <property type="entry name" value="Ribosomal_L22e"/>
    <property type="match status" value="1"/>
</dbReference>
<dbReference type="AlphaFoldDB" id="A0AAV2ZCI7"/>
<dbReference type="PROSITE" id="PS51419">
    <property type="entry name" value="RAB"/>
    <property type="match status" value="1"/>
</dbReference>
<dbReference type="Gene3D" id="3.40.50.300">
    <property type="entry name" value="P-loop containing nucleotide triphosphate hydrolases"/>
    <property type="match status" value="1"/>
</dbReference>
<dbReference type="InterPro" id="IPR002671">
    <property type="entry name" value="Ribosomal_eL22"/>
</dbReference>
<dbReference type="InterPro" id="IPR001806">
    <property type="entry name" value="Small_GTPase"/>
</dbReference>
<evidence type="ECO:0000256" key="1">
    <source>
        <dbReference type="ARBA" id="ARBA00007817"/>
    </source>
</evidence>
<dbReference type="GO" id="GO:0002181">
    <property type="term" value="P:cytoplasmic translation"/>
    <property type="evidence" value="ECO:0007669"/>
    <property type="project" value="TreeGrafter"/>
</dbReference>
<dbReference type="PANTHER" id="PTHR10064:SF0">
    <property type="entry name" value="FI24544P1-RELATED"/>
    <property type="match status" value="1"/>
</dbReference>
<organism evidence="7 8">
    <name type="scientific">Lagenidium giganteum</name>
    <dbReference type="NCBI Taxonomy" id="4803"/>
    <lineage>
        <taxon>Eukaryota</taxon>
        <taxon>Sar</taxon>
        <taxon>Stramenopiles</taxon>
        <taxon>Oomycota</taxon>
        <taxon>Peronosporomycetes</taxon>
        <taxon>Pythiales</taxon>
        <taxon>Pythiaceae</taxon>
    </lineage>
</organism>
<dbReference type="InterPro" id="IPR005225">
    <property type="entry name" value="Small_GTP-bd"/>
</dbReference>
<dbReference type="GO" id="GO:0003723">
    <property type="term" value="F:RNA binding"/>
    <property type="evidence" value="ECO:0007669"/>
    <property type="project" value="TreeGrafter"/>
</dbReference>
<dbReference type="EMBL" id="DAKRPA010000016">
    <property type="protein sequence ID" value="DBA03690.1"/>
    <property type="molecule type" value="Genomic_DNA"/>
</dbReference>
<dbReference type="SMART" id="SM00173">
    <property type="entry name" value="RAS"/>
    <property type="match status" value="1"/>
</dbReference>
<evidence type="ECO:0000256" key="5">
    <source>
        <dbReference type="ARBA" id="ARBA00041214"/>
    </source>
</evidence>
<comment type="similarity">
    <text evidence="1">Belongs to the eukaryotic ribosomal protein eL22 family.</text>
</comment>
<evidence type="ECO:0000256" key="4">
    <source>
        <dbReference type="ARBA" id="ARBA00040613"/>
    </source>
</evidence>
<evidence type="ECO:0000256" key="6">
    <source>
        <dbReference type="SAM" id="MobiDB-lite"/>
    </source>
</evidence>
<accession>A0AAV2ZCI7</accession>
<dbReference type="PANTHER" id="PTHR10064">
    <property type="entry name" value="60S RIBOSOMAL PROTEIN L22"/>
    <property type="match status" value="1"/>
</dbReference>
<keyword evidence="3" id="KW-0687">Ribonucleoprotein</keyword>
<dbReference type="Pfam" id="PF00071">
    <property type="entry name" value="Ras"/>
    <property type="match status" value="1"/>
</dbReference>
<dbReference type="PRINTS" id="PR00449">
    <property type="entry name" value="RASTRNSFRMNG"/>
</dbReference>
<proteinExistence type="inferred from homology"/>